<dbReference type="STRING" id="1198029.A0A1U7LI22"/>
<evidence type="ECO:0000256" key="4">
    <source>
        <dbReference type="RuleBase" id="RU366034"/>
    </source>
</evidence>
<dbReference type="InterPro" id="IPR034686">
    <property type="entry name" value="Terpene_cyclase-like_2"/>
</dbReference>
<keyword evidence="5" id="KW-0732">Signal</keyword>
<dbReference type="Gene3D" id="1.10.600.10">
    <property type="entry name" value="Farnesyl Diphosphate Synthase"/>
    <property type="match status" value="1"/>
</dbReference>
<evidence type="ECO:0000256" key="1">
    <source>
        <dbReference type="ARBA" id="ARBA00001946"/>
    </source>
</evidence>
<keyword evidence="7" id="KW-1185">Reference proteome</keyword>
<dbReference type="InterPro" id="IPR008949">
    <property type="entry name" value="Isoprenoid_synthase_dom_sf"/>
</dbReference>
<comment type="cofactor">
    <cofactor evidence="1 4">
        <name>Mg(2+)</name>
        <dbReference type="ChEBI" id="CHEBI:18420"/>
    </cofactor>
</comment>
<dbReference type="Pfam" id="PF19086">
    <property type="entry name" value="Terpene_syn_C_2"/>
    <property type="match status" value="1"/>
</dbReference>
<dbReference type="GO" id="GO:0010333">
    <property type="term" value="F:terpene synthase activity"/>
    <property type="evidence" value="ECO:0007669"/>
    <property type="project" value="InterPro"/>
</dbReference>
<keyword evidence="4" id="KW-0456">Lyase</keyword>
<evidence type="ECO:0000256" key="3">
    <source>
        <dbReference type="ARBA" id="ARBA00022842"/>
    </source>
</evidence>
<dbReference type="Proteomes" id="UP000186594">
    <property type="component" value="Unassembled WGS sequence"/>
</dbReference>
<accession>A0A1U7LI22</accession>
<evidence type="ECO:0000256" key="5">
    <source>
        <dbReference type="SAM" id="SignalP"/>
    </source>
</evidence>
<dbReference type="GO" id="GO:0046872">
    <property type="term" value="F:metal ion binding"/>
    <property type="evidence" value="ECO:0007669"/>
    <property type="project" value="UniProtKB-KW"/>
</dbReference>
<comment type="similarity">
    <text evidence="2 4">Belongs to the terpene synthase family.</text>
</comment>
<evidence type="ECO:0000313" key="6">
    <source>
        <dbReference type="EMBL" id="OLL22306.1"/>
    </source>
</evidence>
<sequence length="387" mass="44957">MFNWSFLQYTFSTILSVFARIFVNHRQQYDDYYIKDIDGRQVLEKIHITKPRWNGSRRAPLTFLSTIHDKFFDDCIYKREASFDKEVIGAVREMATTAGILDLNDKRSVAAFQAFCPAALLFYPQASVQTMISALSFLNLLWFVDDKLDDEHLLTSEEASSLVSCVATTFMKELPAKRNLRWPEVQKYALAVRDRLLLHRDEAWVEHFGKTYKSYAEASMIETNMIRQNSSISIADYIDLRMETSGVYPCQELMAIVYDFNLDDSPEISRARLLGNRFISFSNDIFSFEKEFNSNSMNLVKLHMHKNRCTLNESLEYAISLLNNAAAEIEEIGHQVETQEEWKKIAILSLKKMIQGCGIFSRTSRRYCTPSSPFWDVREQFKLLEKA</sequence>
<comment type="caution">
    <text evidence="6">The sequence shown here is derived from an EMBL/GenBank/DDBJ whole genome shotgun (WGS) entry which is preliminary data.</text>
</comment>
<feature type="chain" id="PRO_5012075338" description="Terpene synthase" evidence="5">
    <location>
        <begin position="20"/>
        <end position="387"/>
    </location>
</feature>
<protein>
    <recommendedName>
        <fullName evidence="4">Terpene synthase</fullName>
        <ecNumber evidence="4">4.2.3.-</ecNumber>
    </recommendedName>
</protein>
<dbReference type="PANTHER" id="PTHR35201:SF4">
    <property type="entry name" value="BETA-PINACENE SYNTHASE-RELATED"/>
    <property type="match status" value="1"/>
</dbReference>
<dbReference type="SUPFAM" id="SSF48576">
    <property type="entry name" value="Terpenoid synthases"/>
    <property type="match status" value="1"/>
</dbReference>
<dbReference type="EMBL" id="LXFE01003523">
    <property type="protein sequence ID" value="OLL22306.1"/>
    <property type="molecule type" value="Genomic_DNA"/>
</dbReference>
<dbReference type="PANTHER" id="PTHR35201">
    <property type="entry name" value="TERPENE SYNTHASE"/>
    <property type="match status" value="1"/>
</dbReference>
<proteinExistence type="inferred from homology"/>
<evidence type="ECO:0000313" key="7">
    <source>
        <dbReference type="Proteomes" id="UP000186594"/>
    </source>
</evidence>
<dbReference type="GO" id="GO:0008299">
    <property type="term" value="P:isoprenoid biosynthetic process"/>
    <property type="evidence" value="ECO:0007669"/>
    <property type="project" value="UniProtKB-ARBA"/>
</dbReference>
<dbReference type="OrthoDB" id="6486656at2759"/>
<dbReference type="AlphaFoldDB" id="A0A1U7LI22"/>
<feature type="signal peptide" evidence="5">
    <location>
        <begin position="1"/>
        <end position="19"/>
    </location>
</feature>
<evidence type="ECO:0000256" key="2">
    <source>
        <dbReference type="ARBA" id="ARBA00006333"/>
    </source>
</evidence>
<reference evidence="6 7" key="1">
    <citation type="submission" date="2016-04" db="EMBL/GenBank/DDBJ databases">
        <title>Evolutionary innovation and constraint leading to complex multicellularity in the Ascomycota.</title>
        <authorList>
            <person name="Cisse O."/>
            <person name="Nguyen A."/>
            <person name="Hewitt D.A."/>
            <person name="Jedd G."/>
            <person name="Stajich J.E."/>
        </authorList>
    </citation>
    <scope>NUCLEOTIDE SEQUENCE [LARGE SCALE GENOMIC DNA]</scope>
    <source>
        <strain evidence="6 7">DAH-3</strain>
    </source>
</reference>
<keyword evidence="3 4" id="KW-0460">Magnesium</keyword>
<dbReference type="EC" id="4.2.3.-" evidence="4"/>
<keyword evidence="4" id="KW-0479">Metal-binding</keyword>
<gene>
    <name evidence="6" type="ORF">NEOLI_002707</name>
</gene>
<organism evidence="6 7">
    <name type="scientific">Neolecta irregularis (strain DAH-3)</name>
    <dbReference type="NCBI Taxonomy" id="1198029"/>
    <lineage>
        <taxon>Eukaryota</taxon>
        <taxon>Fungi</taxon>
        <taxon>Dikarya</taxon>
        <taxon>Ascomycota</taxon>
        <taxon>Taphrinomycotina</taxon>
        <taxon>Neolectales</taxon>
        <taxon>Neolectaceae</taxon>
        <taxon>Neolecta</taxon>
    </lineage>
</organism>
<name>A0A1U7LI22_NEOID</name>